<dbReference type="InterPro" id="IPR002018">
    <property type="entry name" value="CarbesteraseB"/>
</dbReference>
<feature type="chain" id="PRO_5042673014" description="Carboxylic ester hydrolase" evidence="3">
    <location>
        <begin position="19"/>
        <end position="457"/>
    </location>
</feature>
<feature type="domain" description="Carboxylesterase type B" evidence="4">
    <location>
        <begin position="89"/>
        <end position="305"/>
    </location>
</feature>
<dbReference type="InterPro" id="IPR029058">
    <property type="entry name" value="AB_hydrolase_fold"/>
</dbReference>
<dbReference type="Gene3D" id="3.40.50.1820">
    <property type="entry name" value="alpha/beta hydrolase"/>
    <property type="match status" value="2"/>
</dbReference>
<protein>
    <recommendedName>
        <fullName evidence="3">Carboxylic ester hydrolase</fullName>
        <ecNumber evidence="3">3.1.1.-</ecNumber>
    </recommendedName>
</protein>
<proteinExistence type="inferred from homology"/>
<dbReference type="EMBL" id="WVTA01000002">
    <property type="protein sequence ID" value="KAK3216091.1"/>
    <property type="molecule type" value="Genomic_DNA"/>
</dbReference>
<gene>
    <name evidence="5" type="ORF">GRF29_8g2106412</name>
</gene>
<dbReference type="PANTHER" id="PTHR43918:SF4">
    <property type="entry name" value="CARBOXYLIC ESTER HYDROLASE"/>
    <property type="match status" value="1"/>
</dbReference>
<evidence type="ECO:0000256" key="1">
    <source>
        <dbReference type="ARBA" id="ARBA00005964"/>
    </source>
</evidence>
<dbReference type="AlphaFoldDB" id="A0AAN6M839"/>
<dbReference type="PANTHER" id="PTHR43918">
    <property type="entry name" value="ACETYLCHOLINESTERASE"/>
    <property type="match status" value="1"/>
</dbReference>
<dbReference type="Proteomes" id="UP001280581">
    <property type="component" value="Unassembled WGS sequence"/>
</dbReference>
<feature type="signal peptide" evidence="3">
    <location>
        <begin position="1"/>
        <end position="18"/>
    </location>
</feature>
<sequence length="457" mass="50069">MKPIVWAAILLDCYVVHAIAKYSGPHGTINTSSGAVRGHKAPMAPLVTAYLGIPYARPPVGPLRFAPPQHYHSSGHEIFGDSLGGKPKGIMLSVPGGGYVAGSSNSKTYDGARLADQGDVIVVSFNYRLNILGFPGAPGTQNLGLLDQRFAVEWVQRNIAKFGGDPLRITLAGESAGGGSVDYYSYAWADHPIVAGLISQSGTISLVQPLSKETAAENWFNTSRSLGCGGKRDETDQVMDCMRAKNVTAIMEAISQASIDSVLFTPFVDELFVFDDYAIRSAAGKFIRKPLLIGHNDFEASLFDMIQRLRNITLPPSFWDDFDNTRFFCPVASRAAVNVEYDLPTWRYRYFGDWPDMRLSETIYTGAYHGSDVNILFDTIPHESGIPASTRKEKAFGKYMRGAWAAFVSNPEHGLRDYGWPDYNYNTQSLVRLAYMNTTGLDVAFPEAYDGLCGATT</sequence>
<dbReference type="GO" id="GO:0052689">
    <property type="term" value="F:carboxylic ester hydrolase activity"/>
    <property type="evidence" value="ECO:0007669"/>
    <property type="project" value="TreeGrafter"/>
</dbReference>
<name>A0AAN6M839_9PLEO</name>
<organism evidence="5 6">
    <name type="scientific">Pseudopithomyces chartarum</name>
    <dbReference type="NCBI Taxonomy" id="1892770"/>
    <lineage>
        <taxon>Eukaryota</taxon>
        <taxon>Fungi</taxon>
        <taxon>Dikarya</taxon>
        <taxon>Ascomycota</taxon>
        <taxon>Pezizomycotina</taxon>
        <taxon>Dothideomycetes</taxon>
        <taxon>Pleosporomycetidae</taxon>
        <taxon>Pleosporales</taxon>
        <taxon>Massarineae</taxon>
        <taxon>Didymosphaeriaceae</taxon>
        <taxon>Pseudopithomyces</taxon>
    </lineage>
</organism>
<dbReference type="InterPro" id="IPR019826">
    <property type="entry name" value="Carboxylesterase_B_AS"/>
</dbReference>
<reference evidence="5 6" key="1">
    <citation type="submission" date="2021-02" db="EMBL/GenBank/DDBJ databases">
        <title>Genome assembly of Pseudopithomyces chartarum.</title>
        <authorList>
            <person name="Jauregui R."/>
            <person name="Singh J."/>
            <person name="Voisey C."/>
        </authorList>
    </citation>
    <scope>NUCLEOTIDE SEQUENCE [LARGE SCALE GENOMIC DNA]</scope>
    <source>
        <strain evidence="5 6">AGR01</strain>
    </source>
</reference>
<evidence type="ECO:0000256" key="3">
    <source>
        <dbReference type="RuleBase" id="RU361235"/>
    </source>
</evidence>
<keyword evidence="6" id="KW-1185">Reference proteome</keyword>
<keyword evidence="2 3" id="KW-0378">Hydrolase</keyword>
<keyword evidence="3" id="KW-0732">Signal</keyword>
<evidence type="ECO:0000313" key="6">
    <source>
        <dbReference type="Proteomes" id="UP001280581"/>
    </source>
</evidence>
<comment type="caution">
    <text evidence="5">The sequence shown here is derived from an EMBL/GenBank/DDBJ whole genome shotgun (WGS) entry which is preliminary data.</text>
</comment>
<dbReference type="EC" id="3.1.1.-" evidence="3"/>
<accession>A0AAN6M839</accession>
<feature type="domain" description="Carboxylesterase type B" evidence="4">
    <location>
        <begin position="28"/>
        <end position="71"/>
    </location>
</feature>
<dbReference type="InterPro" id="IPR050654">
    <property type="entry name" value="AChE-related_enzymes"/>
</dbReference>
<comment type="similarity">
    <text evidence="1 3">Belongs to the type-B carboxylesterase/lipase family.</text>
</comment>
<dbReference type="SUPFAM" id="SSF53474">
    <property type="entry name" value="alpha/beta-Hydrolases"/>
    <property type="match status" value="1"/>
</dbReference>
<dbReference type="Pfam" id="PF00135">
    <property type="entry name" value="COesterase"/>
    <property type="match status" value="2"/>
</dbReference>
<evidence type="ECO:0000256" key="2">
    <source>
        <dbReference type="ARBA" id="ARBA00022801"/>
    </source>
</evidence>
<evidence type="ECO:0000259" key="4">
    <source>
        <dbReference type="Pfam" id="PF00135"/>
    </source>
</evidence>
<dbReference type="PROSITE" id="PS00122">
    <property type="entry name" value="CARBOXYLESTERASE_B_1"/>
    <property type="match status" value="1"/>
</dbReference>
<evidence type="ECO:0000313" key="5">
    <source>
        <dbReference type="EMBL" id="KAK3216091.1"/>
    </source>
</evidence>